<feature type="compositionally biased region" description="Acidic residues" evidence="6">
    <location>
        <begin position="177"/>
        <end position="197"/>
    </location>
</feature>
<name>C4QZM8_KOMPG</name>
<evidence type="ECO:0000256" key="2">
    <source>
        <dbReference type="ARBA" id="ARBA00022705"/>
    </source>
</evidence>
<dbReference type="STRING" id="644223.C4QZM8"/>
<organism evidence="8 9">
    <name type="scientific">Komagataella phaffii (strain GS115 / ATCC 20864)</name>
    <name type="common">Yeast</name>
    <name type="synonym">Pichia pastoris</name>
    <dbReference type="NCBI Taxonomy" id="644223"/>
    <lineage>
        <taxon>Eukaryota</taxon>
        <taxon>Fungi</taxon>
        <taxon>Dikarya</taxon>
        <taxon>Ascomycota</taxon>
        <taxon>Saccharomycotina</taxon>
        <taxon>Pichiomycetes</taxon>
        <taxon>Pichiales</taxon>
        <taxon>Pichiaceae</taxon>
        <taxon>Komagataella</taxon>
    </lineage>
</organism>
<dbReference type="HOGENOM" id="CLU_087036_0_0_1"/>
<feature type="compositionally biased region" description="Basic and acidic residues" evidence="6">
    <location>
        <begin position="219"/>
        <end position="234"/>
    </location>
</feature>
<dbReference type="EMBL" id="FN392320">
    <property type="protein sequence ID" value="CAY68702.1"/>
    <property type="molecule type" value="Genomic_DNA"/>
</dbReference>
<dbReference type="RefSeq" id="XP_002490982.1">
    <property type="nucleotide sequence ID" value="XM_002490937.1"/>
</dbReference>
<feature type="domain" description="Transcription factor CBF/NF-Y/archaeal histone" evidence="7">
    <location>
        <begin position="37"/>
        <end position="105"/>
    </location>
</feature>
<keyword evidence="2" id="KW-0235">DNA replication</keyword>
<evidence type="ECO:0000256" key="3">
    <source>
        <dbReference type="ARBA" id="ARBA00023242"/>
    </source>
</evidence>
<keyword evidence="9" id="KW-1185">Reference proteome</keyword>
<dbReference type="OrthoDB" id="1707486at2759"/>
<dbReference type="GO" id="GO:0006272">
    <property type="term" value="P:leading strand elongation"/>
    <property type="evidence" value="ECO:0007669"/>
    <property type="project" value="TreeGrafter"/>
</dbReference>
<gene>
    <name evidence="8" type="ordered locus">PAS_chr2-1_0100</name>
</gene>
<accession>C4QZM8</accession>
<dbReference type="SUPFAM" id="SSF47113">
    <property type="entry name" value="Histone-fold"/>
    <property type="match status" value="1"/>
</dbReference>
<feature type="region of interest" description="Disordered" evidence="6">
    <location>
        <begin position="132"/>
        <end position="246"/>
    </location>
</feature>
<keyword evidence="3" id="KW-0539">Nucleus</keyword>
<dbReference type="GO" id="GO:0031490">
    <property type="term" value="F:chromatin DNA binding"/>
    <property type="evidence" value="ECO:0007669"/>
    <property type="project" value="TreeGrafter"/>
</dbReference>
<reference evidence="8 9" key="1">
    <citation type="journal article" date="2009" name="Nat. Biotechnol.">
        <title>Genome sequence of the recombinant protein production host Pichia pastoris.</title>
        <authorList>
            <person name="De Schutter K."/>
            <person name="Lin Y.C."/>
            <person name="Tiels P."/>
            <person name="Van Hecke A."/>
            <person name="Glinka S."/>
            <person name="Weber-Lehmann J."/>
            <person name="Rouze P."/>
            <person name="Van de Peer Y."/>
            <person name="Callewaert N."/>
        </authorList>
    </citation>
    <scope>NUCLEOTIDE SEQUENCE [LARGE SCALE GENOMIC DNA]</scope>
    <source>
        <strain evidence="9">GS115 / ATCC 20864</strain>
    </source>
</reference>
<dbReference type="InterPro" id="IPR003958">
    <property type="entry name" value="CBFA_NFYB_domain"/>
</dbReference>
<evidence type="ECO:0000256" key="4">
    <source>
        <dbReference type="ARBA" id="ARBA00039775"/>
    </source>
</evidence>
<dbReference type="FunCoup" id="C4QZM8">
    <property type="interactions" value="224"/>
</dbReference>
<proteinExistence type="predicted"/>
<comment type="subcellular location">
    <subcellularLocation>
        <location evidence="1">Nucleus</location>
    </subcellularLocation>
</comment>
<dbReference type="InterPro" id="IPR009072">
    <property type="entry name" value="Histone-fold"/>
</dbReference>
<protein>
    <recommendedName>
        <fullName evidence="4">DNA polymerase epsilon subunit D</fullName>
    </recommendedName>
    <alternativeName>
        <fullName evidence="5">DNA polymerase II subunit D</fullName>
    </alternativeName>
</protein>
<dbReference type="eggNOG" id="KOG0870">
    <property type="taxonomic scope" value="Eukaryota"/>
</dbReference>
<dbReference type="InParanoid" id="C4QZM8"/>
<dbReference type="Gene3D" id="1.10.20.10">
    <property type="entry name" value="Histone, subunit A"/>
    <property type="match status" value="1"/>
</dbReference>
<dbReference type="Pfam" id="PF00808">
    <property type="entry name" value="CBFD_NFYB_HMF"/>
    <property type="match status" value="1"/>
</dbReference>
<sequence>MPAKGWKKTSDGSFTPKGPAAKQDKESENISIENLLFPKATIGKLAKSVLQGDENESNMILSKDGLTAVQRSAVVFVSYLYHHAREVSKDQNRKTVNVQDILKALENTEFSALIPTVQEELISFNQRKEAKKLKNEKDKDQEVEEEGDDEKYEANKKLKIVEGAVDASSVHASQEPTAEEVADDDEATEDATEEASEEVYNLVESSDEEVPEAPDVIDTIDRDPLNGVEEHSETNAEGSLHEEDEQ</sequence>
<dbReference type="OMA" id="NTYRRKV"/>
<evidence type="ECO:0000256" key="1">
    <source>
        <dbReference type="ARBA" id="ARBA00004123"/>
    </source>
</evidence>
<evidence type="ECO:0000313" key="8">
    <source>
        <dbReference type="EMBL" id="CAY68702.1"/>
    </source>
</evidence>
<dbReference type="CDD" id="cd22928">
    <property type="entry name" value="HFD_POLE3_DPB4"/>
    <property type="match status" value="1"/>
</dbReference>
<dbReference type="GO" id="GO:0046982">
    <property type="term" value="F:protein heterodimerization activity"/>
    <property type="evidence" value="ECO:0007669"/>
    <property type="project" value="InterPro"/>
</dbReference>
<dbReference type="GO" id="GO:0008623">
    <property type="term" value="C:CHRAC"/>
    <property type="evidence" value="ECO:0007669"/>
    <property type="project" value="TreeGrafter"/>
</dbReference>
<dbReference type="Proteomes" id="UP000000314">
    <property type="component" value="Chromosome 2"/>
</dbReference>
<evidence type="ECO:0000256" key="6">
    <source>
        <dbReference type="SAM" id="MobiDB-lite"/>
    </source>
</evidence>
<evidence type="ECO:0000259" key="7">
    <source>
        <dbReference type="Pfam" id="PF00808"/>
    </source>
</evidence>
<dbReference type="AlphaFoldDB" id="C4QZM8"/>
<dbReference type="GO" id="GO:0008622">
    <property type="term" value="C:epsilon DNA polymerase complex"/>
    <property type="evidence" value="ECO:0007669"/>
    <property type="project" value="TreeGrafter"/>
</dbReference>
<evidence type="ECO:0000256" key="5">
    <source>
        <dbReference type="ARBA" id="ARBA00042096"/>
    </source>
</evidence>
<dbReference type="InterPro" id="IPR051377">
    <property type="entry name" value="DNA_Pol-Epsilon_Subunit"/>
</dbReference>
<dbReference type="GeneID" id="8198496"/>
<feature type="region of interest" description="Disordered" evidence="6">
    <location>
        <begin position="1"/>
        <end position="27"/>
    </location>
</feature>
<dbReference type="KEGG" id="ppa:PAS_chr2-1_0100"/>
<feature type="compositionally biased region" description="Acidic residues" evidence="6">
    <location>
        <begin position="141"/>
        <end position="151"/>
    </location>
</feature>
<dbReference type="PANTHER" id="PTHR46172">
    <property type="entry name" value="DNA POLYMERASE EPSILON SUBUNIT 3"/>
    <property type="match status" value="1"/>
</dbReference>
<dbReference type="PANTHER" id="PTHR46172:SF1">
    <property type="entry name" value="DNA POLYMERASE EPSILON SUBUNIT 3"/>
    <property type="match status" value="1"/>
</dbReference>
<evidence type="ECO:0000313" key="9">
    <source>
        <dbReference type="Proteomes" id="UP000000314"/>
    </source>
</evidence>
<dbReference type="GO" id="GO:0006974">
    <property type="term" value="P:DNA damage response"/>
    <property type="evidence" value="ECO:0007669"/>
    <property type="project" value="TreeGrafter"/>
</dbReference>
<dbReference type="SMR" id="C4QZM8"/>
<dbReference type="GO" id="GO:0031507">
    <property type="term" value="P:heterochromatin formation"/>
    <property type="evidence" value="ECO:0007669"/>
    <property type="project" value="TreeGrafter"/>
</dbReference>